<keyword evidence="6 11" id="KW-0695">RNA-directed DNA polymerase</keyword>
<dbReference type="RefSeq" id="WP_115515254.1">
    <property type="nucleotide sequence ID" value="NZ_QRGO01000001.1"/>
</dbReference>
<keyword evidence="4" id="KW-0479">Metal-binding</keyword>
<dbReference type="Proteomes" id="UP000263993">
    <property type="component" value="Unassembled WGS sequence"/>
</dbReference>
<evidence type="ECO:0000256" key="6">
    <source>
        <dbReference type="ARBA" id="ARBA00022918"/>
    </source>
</evidence>
<reference evidence="12" key="1">
    <citation type="submission" date="2018-08" db="EMBL/GenBank/DDBJ databases">
        <authorList>
            <person name="Kim S.-J."/>
            <person name="Jung G.-Y."/>
        </authorList>
    </citation>
    <scope>NUCLEOTIDE SEQUENCE [LARGE SCALE GENOMIC DNA]</scope>
    <source>
        <strain evidence="12">GY_H</strain>
    </source>
</reference>
<dbReference type="GO" id="GO:0003964">
    <property type="term" value="F:RNA-directed DNA polymerase activity"/>
    <property type="evidence" value="ECO:0007669"/>
    <property type="project" value="UniProtKB-KW"/>
</dbReference>
<accession>A0A371B6U5</accession>
<keyword evidence="7" id="KW-0051">Antiviral defense</keyword>
<protein>
    <recommendedName>
        <fullName evidence="1">RNA-directed DNA polymerase</fullName>
        <ecNumber evidence="1">2.7.7.49</ecNumber>
    </recommendedName>
</protein>
<keyword evidence="5" id="KW-0460">Magnesium</keyword>
<evidence type="ECO:0000313" key="11">
    <source>
        <dbReference type="EMBL" id="RDV03227.1"/>
    </source>
</evidence>
<comment type="catalytic activity">
    <reaction evidence="9">
        <text>DNA(n) + a 2'-deoxyribonucleoside 5'-triphosphate = DNA(n+1) + diphosphate</text>
        <dbReference type="Rhea" id="RHEA:22508"/>
        <dbReference type="Rhea" id="RHEA-COMP:17339"/>
        <dbReference type="Rhea" id="RHEA-COMP:17340"/>
        <dbReference type="ChEBI" id="CHEBI:33019"/>
        <dbReference type="ChEBI" id="CHEBI:61560"/>
        <dbReference type="ChEBI" id="CHEBI:173112"/>
        <dbReference type="EC" id="2.7.7.49"/>
    </reaction>
</comment>
<proteinExistence type="inferred from homology"/>
<organism evidence="11 12">
    <name type="scientific">Undibacter mobilis</name>
    <dbReference type="NCBI Taxonomy" id="2292256"/>
    <lineage>
        <taxon>Bacteria</taxon>
        <taxon>Pseudomonadati</taxon>
        <taxon>Pseudomonadota</taxon>
        <taxon>Alphaproteobacteria</taxon>
        <taxon>Hyphomicrobiales</taxon>
        <taxon>Nitrobacteraceae</taxon>
        <taxon>Undibacter</taxon>
    </lineage>
</organism>
<evidence type="ECO:0000256" key="1">
    <source>
        <dbReference type="ARBA" id="ARBA00012493"/>
    </source>
</evidence>
<dbReference type="PROSITE" id="PS50878">
    <property type="entry name" value="RT_POL"/>
    <property type="match status" value="1"/>
</dbReference>
<sequence>MSLLTELVQEFGLGQSDLLRIIDTAPARYSVYPIRKRNGGFRTIAQPSREVKAIQYYILEKKLGVFPVHPSAMAYVKGRNIRQNAASHASSGPILKLDFQEFFPSIGVRDWERFVKSHPVDAIDLSDLKYYSKILFWGQHRKSNVPKCLSIGAPTSPIISNILLYDLDVKMSALAELLGVVYSRYADDITVSGQCVDEVLEFERLARREVKSAKSPKLTFNEEKRGLYFRGQRRLVTGLVLTPTERVSLGRKRKRTISSLLHKSTLGQLDPKRRGYLKGLLGFSVANEPEFLGRLRRKYGDEAVNAALVYFVPKRIDQEALF</sequence>
<evidence type="ECO:0000256" key="9">
    <source>
        <dbReference type="ARBA" id="ARBA00048173"/>
    </source>
</evidence>
<dbReference type="CDD" id="cd03487">
    <property type="entry name" value="RT_Bac_retron_II"/>
    <property type="match status" value="1"/>
</dbReference>
<keyword evidence="2" id="KW-0808">Transferase</keyword>
<evidence type="ECO:0000259" key="10">
    <source>
        <dbReference type="PROSITE" id="PS50878"/>
    </source>
</evidence>
<dbReference type="NCBIfam" id="NF038233">
    <property type="entry name" value="retron_St85_RT"/>
    <property type="match status" value="1"/>
</dbReference>
<dbReference type="AlphaFoldDB" id="A0A371B6U5"/>
<keyword evidence="12" id="KW-1185">Reference proteome</keyword>
<evidence type="ECO:0000256" key="3">
    <source>
        <dbReference type="ARBA" id="ARBA00022695"/>
    </source>
</evidence>
<evidence type="ECO:0000256" key="8">
    <source>
        <dbReference type="ARBA" id="ARBA00034120"/>
    </source>
</evidence>
<dbReference type="Pfam" id="PF00078">
    <property type="entry name" value="RVT_1"/>
    <property type="match status" value="1"/>
</dbReference>
<evidence type="ECO:0000256" key="5">
    <source>
        <dbReference type="ARBA" id="ARBA00022842"/>
    </source>
</evidence>
<dbReference type="EMBL" id="QRGO01000001">
    <property type="protein sequence ID" value="RDV03227.1"/>
    <property type="molecule type" value="Genomic_DNA"/>
</dbReference>
<name>A0A371B6U5_9BRAD</name>
<dbReference type="PRINTS" id="PR00866">
    <property type="entry name" value="RNADNAPOLMS"/>
</dbReference>
<comment type="caution">
    <text evidence="11">The sequence shown here is derived from an EMBL/GenBank/DDBJ whole genome shotgun (WGS) entry which is preliminary data.</text>
</comment>
<comment type="similarity">
    <text evidence="8">Belongs to the bacterial reverse transcriptase family.</text>
</comment>
<dbReference type="EC" id="2.7.7.49" evidence="1"/>
<evidence type="ECO:0000313" key="12">
    <source>
        <dbReference type="Proteomes" id="UP000263993"/>
    </source>
</evidence>
<dbReference type="InterPro" id="IPR043502">
    <property type="entry name" value="DNA/RNA_pol_sf"/>
</dbReference>
<evidence type="ECO:0000256" key="7">
    <source>
        <dbReference type="ARBA" id="ARBA00023118"/>
    </source>
</evidence>
<dbReference type="OrthoDB" id="7055795at2"/>
<dbReference type="InterPro" id="IPR051083">
    <property type="entry name" value="GrpII_Intron_Splice-Mob/Def"/>
</dbReference>
<evidence type="ECO:0000256" key="2">
    <source>
        <dbReference type="ARBA" id="ARBA00022679"/>
    </source>
</evidence>
<dbReference type="PANTHER" id="PTHR34047:SF7">
    <property type="entry name" value="RNA-DIRECTED DNA POLYMERASE"/>
    <property type="match status" value="1"/>
</dbReference>
<dbReference type="PANTHER" id="PTHR34047">
    <property type="entry name" value="NUCLEAR INTRON MATURASE 1, MITOCHONDRIAL-RELATED"/>
    <property type="match status" value="1"/>
</dbReference>
<dbReference type="SUPFAM" id="SSF56672">
    <property type="entry name" value="DNA/RNA polymerases"/>
    <property type="match status" value="1"/>
</dbReference>
<dbReference type="InterPro" id="IPR000477">
    <property type="entry name" value="RT_dom"/>
</dbReference>
<evidence type="ECO:0000256" key="4">
    <source>
        <dbReference type="ARBA" id="ARBA00022723"/>
    </source>
</evidence>
<dbReference type="InterPro" id="IPR000123">
    <property type="entry name" value="Reverse_transcriptase_msDNA"/>
</dbReference>
<dbReference type="GO" id="GO:0046872">
    <property type="term" value="F:metal ion binding"/>
    <property type="evidence" value="ECO:0007669"/>
    <property type="project" value="UniProtKB-KW"/>
</dbReference>
<keyword evidence="3" id="KW-0548">Nucleotidyltransferase</keyword>
<dbReference type="GO" id="GO:0051607">
    <property type="term" value="P:defense response to virus"/>
    <property type="evidence" value="ECO:0007669"/>
    <property type="project" value="UniProtKB-KW"/>
</dbReference>
<feature type="domain" description="Reverse transcriptase" evidence="10">
    <location>
        <begin position="15"/>
        <end position="241"/>
    </location>
</feature>
<gene>
    <name evidence="11" type="ORF">DXH78_00645</name>
</gene>
<dbReference type="GO" id="GO:0003723">
    <property type="term" value="F:RNA binding"/>
    <property type="evidence" value="ECO:0007669"/>
    <property type="project" value="InterPro"/>
</dbReference>